<gene>
    <name evidence="13" type="ORF">EHF44_05235</name>
</gene>
<dbReference type="PANTHER" id="PTHR46494">
    <property type="entry name" value="CORA FAMILY METAL ION TRANSPORTER (EUROFUNG)"/>
    <property type="match status" value="1"/>
</dbReference>
<feature type="transmembrane region" description="Helical" evidence="12">
    <location>
        <begin position="297"/>
        <end position="315"/>
    </location>
</feature>
<evidence type="ECO:0000256" key="12">
    <source>
        <dbReference type="SAM" id="Phobius"/>
    </source>
</evidence>
<accession>A0A3G8GY39</accession>
<dbReference type="GO" id="GO:0015095">
    <property type="term" value="F:magnesium ion transmembrane transporter activity"/>
    <property type="evidence" value="ECO:0007669"/>
    <property type="project" value="TreeGrafter"/>
</dbReference>
<keyword evidence="7 12" id="KW-1133">Transmembrane helix</keyword>
<name>A0A3G8GY39_9BURK</name>
<dbReference type="CDD" id="cd12830">
    <property type="entry name" value="MtCorA-like"/>
    <property type="match status" value="1"/>
</dbReference>
<protein>
    <submittedName>
        <fullName evidence="13">Magnesium and cobalt transport protein CorA</fullName>
    </submittedName>
</protein>
<dbReference type="Pfam" id="PF01544">
    <property type="entry name" value="CorA"/>
    <property type="match status" value="1"/>
</dbReference>
<sequence length="323" mass="36357">MGAIVNCAAYRQGKKLGKVDFADIGPVLAEPGTFVWLGLHEPDLALLRRVQQSFGLHDLAVEDALDAHQRPKLETYGDSVFVVLNTAQLVGEEVVVGETHLFVGPNYVVSVRHGASSTYAPVRERCEQDPQGLANGPGYVLYALMDFVVDHYLPIVTRLEDAFEQLEQGIFRDEFDREAIQRLYHVKHQVLRLRNAVYPVEDMCGQLIRLHEDLVPKELRAYFRDIEDHCSRIVRSLDVVREMLTTAVQVNLALVTVGQNEVVKRLAGWGAILAIPTVVFSLYGMNFDFMPELKWHYAYPVVIGVTATACGLLWSKLRRAGWL</sequence>
<keyword evidence="9 12" id="KW-0472">Membrane</keyword>
<feature type="transmembrane region" description="Helical" evidence="12">
    <location>
        <begin position="266"/>
        <end position="285"/>
    </location>
</feature>
<dbReference type="RefSeq" id="WP_124682775.1">
    <property type="nucleotide sequence ID" value="NZ_CP033969.1"/>
</dbReference>
<evidence type="ECO:0000313" key="13">
    <source>
        <dbReference type="EMBL" id="AZG12890.1"/>
    </source>
</evidence>
<evidence type="ECO:0000256" key="5">
    <source>
        <dbReference type="ARBA" id="ARBA00022692"/>
    </source>
</evidence>
<evidence type="ECO:0000256" key="6">
    <source>
        <dbReference type="ARBA" id="ARBA00022842"/>
    </source>
</evidence>
<organism evidence="13 14">
    <name type="scientific">Cupriavidus pauculus</name>
    <dbReference type="NCBI Taxonomy" id="82633"/>
    <lineage>
        <taxon>Bacteria</taxon>
        <taxon>Pseudomonadati</taxon>
        <taxon>Pseudomonadota</taxon>
        <taxon>Betaproteobacteria</taxon>
        <taxon>Burkholderiales</taxon>
        <taxon>Burkholderiaceae</taxon>
        <taxon>Cupriavidus</taxon>
    </lineage>
</organism>
<dbReference type="Gene3D" id="1.20.58.340">
    <property type="entry name" value="Magnesium transport protein CorA, transmembrane region"/>
    <property type="match status" value="2"/>
</dbReference>
<comment type="catalytic activity">
    <reaction evidence="10">
        <text>Mg(2+)(in) = Mg(2+)(out)</text>
        <dbReference type="Rhea" id="RHEA:29827"/>
        <dbReference type="ChEBI" id="CHEBI:18420"/>
    </reaction>
</comment>
<evidence type="ECO:0000256" key="11">
    <source>
        <dbReference type="ARBA" id="ARBA00045497"/>
    </source>
</evidence>
<dbReference type="GO" id="GO:0015087">
    <property type="term" value="F:cobalt ion transmembrane transporter activity"/>
    <property type="evidence" value="ECO:0007669"/>
    <property type="project" value="TreeGrafter"/>
</dbReference>
<dbReference type="InterPro" id="IPR002523">
    <property type="entry name" value="MgTranspt_CorA/ZnTranspt_ZntB"/>
</dbReference>
<dbReference type="AlphaFoldDB" id="A0A3G8GY39"/>
<evidence type="ECO:0000256" key="1">
    <source>
        <dbReference type="ARBA" id="ARBA00004651"/>
    </source>
</evidence>
<keyword evidence="4" id="KW-1003">Cell membrane</keyword>
<comment type="function">
    <text evidence="11">Mediates influx of magnesium ions. Alternates between open and closed states. Activated by low cytoplasmic Mg(2+) levels. Inactive when cytoplasmic Mg(2+) levels are high.</text>
</comment>
<dbReference type="InterPro" id="IPR045863">
    <property type="entry name" value="CorA_TM1_TM2"/>
</dbReference>
<dbReference type="GO" id="GO:0005886">
    <property type="term" value="C:plasma membrane"/>
    <property type="evidence" value="ECO:0007669"/>
    <property type="project" value="UniProtKB-SubCell"/>
</dbReference>
<evidence type="ECO:0000256" key="10">
    <source>
        <dbReference type="ARBA" id="ARBA00034269"/>
    </source>
</evidence>
<dbReference type="GO" id="GO:0050897">
    <property type="term" value="F:cobalt ion binding"/>
    <property type="evidence" value="ECO:0007669"/>
    <property type="project" value="TreeGrafter"/>
</dbReference>
<evidence type="ECO:0000256" key="3">
    <source>
        <dbReference type="ARBA" id="ARBA00022448"/>
    </source>
</evidence>
<dbReference type="GO" id="GO:0000287">
    <property type="term" value="F:magnesium ion binding"/>
    <property type="evidence" value="ECO:0007669"/>
    <property type="project" value="TreeGrafter"/>
</dbReference>
<evidence type="ECO:0000256" key="9">
    <source>
        <dbReference type="ARBA" id="ARBA00023136"/>
    </source>
</evidence>
<dbReference type="Proteomes" id="UP000270411">
    <property type="component" value="Chromosome 1"/>
</dbReference>
<keyword evidence="3" id="KW-0813">Transport</keyword>
<proteinExistence type="inferred from homology"/>
<dbReference type="SUPFAM" id="SSF143865">
    <property type="entry name" value="CorA soluble domain-like"/>
    <property type="match status" value="1"/>
</dbReference>
<dbReference type="EMBL" id="CP033969">
    <property type="protein sequence ID" value="AZG12890.1"/>
    <property type="molecule type" value="Genomic_DNA"/>
</dbReference>
<reference evidence="14" key="1">
    <citation type="submission" date="2018-11" db="EMBL/GenBank/DDBJ databases">
        <title>FDA dAtabase for Regulatory Grade micrObial Sequences (FDA-ARGOS): Supporting development and validation of Infectious Disease Dx tests.</title>
        <authorList>
            <person name="Goldberg B."/>
            <person name="Campos J."/>
            <person name="Tallon L."/>
            <person name="Sadzewicz L."/>
            <person name="Zhao X."/>
            <person name="Vavikolanu K."/>
            <person name="Mehta A."/>
            <person name="Aluvathingal J."/>
            <person name="Nadendla S."/>
            <person name="Geyer C."/>
            <person name="Nandy P."/>
            <person name="Yan Y."/>
            <person name="Sichtig H."/>
        </authorList>
    </citation>
    <scope>NUCLEOTIDE SEQUENCE [LARGE SCALE GENOMIC DNA]</scope>
    <source>
        <strain evidence="14">FDAARGOS_614</strain>
    </source>
</reference>
<comment type="subcellular location">
    <subcellularLocation>
        <location evidence="1">Cell membrane</location>
        <topology evidence="1">Multi-pass membrane protein</topology>
    </subcellularLocation>
</comment>
<dbReference type="InterPro" id="IPR045861">
    <property type="entry name" value="CorA_cytoplasmic_dom"/>
</dbReference>
<evidence type="ECO:0000256" key="8">
    <source>
        <dbReference type="ARBA" id="ARBA00023065"/>
    </source>
</evidence>
<dbReference type="SUPFAM" id="SSF144083">
    <property type="entry name" value="Magnesium transport protein CorA, transmembrane region"/>
    <property type="match status" value="1"/>
</dbReference>
<comment type="similarity">
    <text evidence="2">Belongs to the CorA metal ion transporter (MIT) (TC 1.A.35) family.</text>
</comment>
<dbReference type="Gene3D" id="3.30.460.20">
    <property type="entry name" value="CorA soluble domain-like"/>
    <property type="match status" value="1"/>
</dbReference>
<dbReference type="PANTHER" id="PTHR46494:SF1">
    <property type="entry name" value="CORA FAMILY METAL ION TRANSPORTER (EUROFUNG)"/>
    <property type="match status" value="1"/>
</dbReference>
<keyword evidence="5 12" id="KW-0812">Transmembrane</keyword>
<keyword evidence="6" id="KW-0460">Magnesium</keyword>
<dbReference type="OrthoDB" id="9803416at2"/>
<evidence type="ECO:0000256" key="7">
    <source>
        <dbReference type="ARBA" id="ARBA00022989"/>
    </source>
</evidence>
<dbReference type="FunFam" id="1.20.58.340:FF:000004">
    <property type="entry name" value="Magnesium transport protein CorA"/>
    <property type="match status" value="1"/>
</dbReference>
<evidence type="ECO:0000256" key="2">
    <source>
        <dbReference type="ARBA" id="ARBA00009765"/>
    </source>
</evidence>
<evidence type="ECO:0000256" key="4">
    <source>
        <dbReference type="ARBA" id="ARBA00022475"/>
    </source>
</evidence>
<dbReference type="KEGG" id="cpau:EHF44_05235"/>
<evidence type="ECO:0000313" key="14">
    <source>
        <dbReference type="Proteomes" id="UP000270411"/>
    </source>
</evidence>
<keyword evidence="8" id="KW-0406">Ion transport</keyword>